<evidence type="ECO:0000313" key="1">
    <source>
        <dbReference type="WBParaSite" id="ASIM_0001080501-mRNA-1"/>
    </source>
</evidence>
<reference evidence="1" key="1">
    <citation type="submission" date="2017-02" db="UniProtKB">
        <authorList>
            <consortium name="WormBaseParasite"/>
        </authorList>
    </citation>
    <scope>IDENTIFICATION</scope>
</reference>
<sequence length="239" mass="27264">LKIGSCESSDYCYIERKPTDIQGLYRITKGCIKRPLRTHTGCDYDRFNDHILCVCKGSLLLTSYCASGCGYGPPSLPYFYKGPELLYHRTRLCITMSSDNKKELALHRCVSCEISSSDANIISSCKQNTCIAHFCTYNTRRLHNSNSPFMNERQGCINVTDDYQVRCSSSSKHYDSTTMQMQFGCSHKWMNNEEEELLCACRGDKCNRDLLSASQNNHISIYHHSFVHLLLSLFVITIL</sequence>
<name>A0A0M3JS73_ANISI</name>
<dbReference type="WBParaSite" id="ASIM_0001080501-mRNA-1">
    <property type="protein sequence ID" value="ASIM_0001080501-mRNA-1"/>
    <property type="gene ID" value="ASIM_0001080501"/>
</dbReference>
<organism evidence="1">
    <name type="scientific">Anisakis simplex</name>
    <name type="common">Herring worm</name>
    <dbReference type="NCBI Taxonomy" id="6269"/>
    <lineage>
        <taxon>Eukaryota</taxon>
        <taxon>Metazoa</taxon>
        <taxon>Ecdysozoa</taxon>
        <taxon>Nematoda</taxon>
        <taxon>Chromadorea</taxon>
        <taxon>Rhabditida</taxon>
        <taxon>Spirurina</taxon>
        <taxon>Ascaridomorpha</taxon>
        <taxon>Ascaridoidea</taxon>
        <taxon>Anisakidae</taxon>
        <taxon>Anisakis</taxon>
        <taxon>Anisakis simplex complex</taxon>
    </lineage>
</organism>
<protein>
    <submittedName>
        <fullName evidence="1">Activin_recp domain-containing protein</fullName>
    </submittedName>
</protein>
<accession>A0A0M3JS73</accession>
<dbReference type="AlphaFoldDB" id="A0A0M3JS73"/>
<proteinExistence type="predicted"/>